<dbReference type="Pfam" id="PF00078">
    <property type="entry name" value="RVT_1"/>
    <property type="match status" value="1"/>
</dbReference>
<evidence type="ECO:0000313" key="3">
    <source>
        <dbReference type="Proteomes" id="UP000007110"/>
    </source>
</evidence>
<dbReference type="EnsemblMetazoa" id="XM_011676748">
    <property type="protein sequence ID" value="XP_011675050"/>
    <property type="gene ID" value="LOC105443508"/>
</dbReference>
<organism evidence="2 3">
    <name type="scientific">Strongylocentrotus purpuratus</name>
    <name type="common">Purple sea urchin</name>
    <dbReference type="NCBI Taxonomy" id="7668"/>
    <lineage>
        <taxon>Eukaryota</taxon>
        <taxon>Metazoa</taxon>
        <taxon>Echinodermata</taxon>
        <taxon>Eleutherozoa</taxon>
        <taxon>Echinozoa</taxon>
        <taxon>Echinoidea</taxon>
        <taxon>Euechinoidea</taxon>
        <taxon>Echinacea</taxon>
        <taxon>Camarodonta</taxon>
        <taxon>Echinidea</taxon>
        <taxon>Strongylocentrotidae</taxon>
        <taxon>Strongylocentrotus</taxon>
    </lineage>
</organism>
<dbReference type="PANTHER" id="PTHR37984:SF5">
    <property type="entry name" value="PROTEIN NYNRIN-LIKE"/>
    <property type="match status" value="1"/>
</dbReference>
<dbReference type="InterPro" id="IPR043502">
    <property type="entry name" value="DNA/RNA_pol_sf"/>
</dbReference>
<protein>
    <recommendedName>
        <fullName evidence="1">Reverse transcriptase domain-containing protein</fullName>
    </recommendedName>
</protein>
<dbReference type="InParanoid" id="A0A7M7HGV8"/>
<dbReference type="PROSITE" id="PS50878">
    <property type="entry name" value="RT_POL"/>
    <property type="match status" value="1"/>
</dbReference>
<dbReference type="Proteomes" id="UP000007110">
    <property type="component" value="Unassembled WGS sequence"/>
</dbReference>
<reference evidence="2" key="2">
    <citation type="submission" date="2021-01" db="UniProtKB">
        <authorList>
            <consortium name="EnsemblMetazoa"/>
        </authorList>
    </citation>
    <scope>IDENTIFICATION</scope>
</reference>
<dbReference type="OrthoDB" id="775972at2759"/>
<dbReference type="CDD" id="cd01647">
    <property type="entry name" value="RT_LTR"/>
    <property type="match status" value="1"/>
</dbReference>
<feature type="domain" description="Reverse transcriptase" evidence="1">
    <location>
        <begin position="14"/>
        <end position="192"/>
    </location>
</feature>
<evidence type="ECO:0000313" key="2">
    <source>
        <dbReference type="EnsemblMetazoa" id="XP_011675050"/>
    </source>
</evidence>
<dbReference type="Gene3D" id="3.10.10.10">
    <property type="entry name" value="HIV Type 1 Reverse Transcriptase, subunit A, domain 1"/>
    <property type="match status" value="1"/>
</dbReference>
<dbReference type="PANTHER" id="PTHR37984">
    <property type="entry name" value="PROTEIN CBG26694"/>
    <property type="match status" value="1"/>
</dbReference>
<keyword evidence="3" id="KW-1185">Reference proteome</keyword>
<dbReference type="AlphaFoldDB" id="A0A7M7HGV8"/>
<reference evidence="3" key="1">
    <citation type="submission" date="2015-02" db="EMBL/GenBank/DDBJ databases">
        <title>Genome sequencing for Strongylocentrotus purpuratus.</title>
        <authorList>
            <person name="Murali S."/>
            <person name="Liu Y."/>
            <person name="Vee V."/>
            <person name="English A."/>
            <person name="Wang M."/>
            <person name="Skinner E."/>
            <person name="Han Y."/>
            <person name="Muzny D.M."/>
            <person name="Worley K.C."/>
            <person name="Gibbs R.A."/>
        </authorList>
    </citation>
    <scope>NUCLEOTIDE SEQUENCE</scope>
</reference>
<dbReference type="InterPro" id="IPR050951">
    <property type="entry name" value="Retrovirus_Pol_polyprotein"/>
</dbReference>
<dbReference type="InterPro" id="IPR043128">
    <property type="entry name" value="Rev_trsase/Diguanyl_cyclase"/>
</dbReference>
<evidence type="ECO:0000259" key="1">
    <source>
        <dbReference type="PROSITE" id="PS50878"/>
    </source>
</evidence>
<dbReference type="Gene3D" id="3.30.70.270">
    <property type="match status" value="1"/>
</dbReference>
<dbReference type="InterPro" id="IPR000477">
    <property type="entry name" value="RT_dom"/>
</dbReference>
<sequence length="232" mass="26121">MKPKVEAELERLEREGIIEPVQFSQWAAPLVPVMKPDGSIRISGDYKVTVNQASRAVTYPIPRIEELFAKLAEGECFTKLDLSHAYQQLMIDQGLRDLVCINTHHGLFRYTRLPFGVIAAPSIFQRIMESLLGGIPHVAVYLDDILVTRKTLADHLDNLKRVLNILRDAGLRLKKGKCVFLSPEVEYLGHKVSARGLEPTDEKVRAITQASQPRNVTELKSFLNSFQSSQQS</sequence>
<dbReference type="KEGG" id="spu:105443508"/>
<accession>A0A7M7HGV8</accession>
<name>A0A7M7HGV8_STRPU</name>
<dbReference type="GeneID" id="105443508"/>
<dbReference type="SUPFAM" id="SSF56672">
    <property type="entry name" value="DNA/RNA polymerases"/>
    <property type="match status" value="1"/>
</dbReference>
<dbReference type="OMA" id="CINTHHG"/>
<proteinExistence type="predicted"/>
<dbReference type="RefSeq" id="XP_011675050.1">
    <property type="nucleotide sequence ID" value="XM_011676748.1"/>
</dbReference>